<dbReference type="EMBL" id="CP133612">
    <property type="protein sequence ID" value="WMV09169.1"/>
    <property type="molecule type" value="Genomic_DNA"/>
</dbReference>
<dbReference type="AlphaFoldDB" id="A0AAF0PWE3"/>
<evidence type="ECO:0000313" key="2">
    <source>
        <dbReference type="EMBL" id="WMV09169.1"/>
    </source>
</evidence>
<dbReference type="InterPro" id="IPR056924">
    <property type="entry name" value="SH3_Tf2-1"/>
</dbReference>
<dbReference type="PANTHER" id="PTHR46148">
    <property type="entry name" value="CHROMO DOMAIN-CONTAINING PROTEIN"/>
    <property type="match status" value="1"/>
</dbReference>
<keyword evidence="3" id="KW-1185">Reference proteome</keyword>
<dbReference type="Proteomes" id="UP001234989">
    <property type="component" value="Chromosome 1"/>
</dbReference>
<proteinExistence type="predicted"/>
<gene>
    <name evidence="2" type="ORF">MTR67_002554</name>
</gene>
<organism evidence="2 3">
    <name type="scientific">Solanum verrucosum</name>
    <dbReference type="NCBI Taxonomy" id="315347"/>
    <lineage>
        <taxon>Eukaryota</taxon>
        <taxon>Viridiplantae</taxon>
        <taxon>Streptophyta</taxon>
        <taxon>Embryophyta</taxon>
        <taxon>Tracheophyta</taxon>
        <taxon>Spermatophyta</taxon>
        <taxon>Magnoliopsida</taxon>
        <taxon>eudicotyledons</taxon>
        <taxon>Gunneridae</taxon>
        <taxon>Pentapetalae</taxon>
        <taxon>asterids</taxon>
        <taxon>lamiids</taxon>
        <taxon>Solanales</taxon>
        <taxon>Solanaceae</taxon>
        <taxon>Solanoideae</taxon>
        <taxon>Solaneae</taxon>
        <taxon>Solanum</taxon>
    </lineage>
</organism>
<evidence type="ECO:0000313" key="3">
    <source>
        <dbReference type="Proteomes" id="UP001234989"/>
    </source>
</evidence>
<protein>
    <recommendedName>
        <fullName evidence="1">Tf2-1-like SH3-like domain-containing protein</fullName>
    </recommendedName>
</protein>
<feature type="domain" description="Tf2-1-like SH3-like" evidence="1">
    <location>
        <begin position="8"/>
        <end position="56"/>
    </location>
</feature>
<evidence type="ECO:0000259" key="1">
    <source>
        <dbReference type="Pfam" id="PF24626"/>
    </source>
</evidence>
<dbReference type="PANTHER" id="PTHR46148:SF60">
    <property type="entry name" value="CHROMO DOMAIN-CONTAINING PROTEIN"/>
    <property type="match status" value="1"/>
</dbReference>
<accession>A0AAF0PWE3</accession>
<name>A0AAF0PWE3_SOLVR</name>
<reference evidence="2" key="1">
    <citation type="submission" date="2023-08" db="EMBL/GenBank/DDBJ databases">
        <title>A de novo genome assembly of Solanum verrucosum Schlechtendal, a Mexican diploid species geographically isolated from the other diploid A-genome species in potato relatives.</title>
        <authorList>
            <person name="Hosaka K."/>
        </authorList>
    </citation>
    <scope>NUCLEOTIDE SEQUENCE</scope>
    <source>
        <tissue evidence="2">Young leaves</tissue>
    </source>
</reference>
<dbReference type="Pfam" id="PF24626">
    <property type="entry name" value="SH3_Tf2-1"/>
    <property type="match status" value="1"/>
</dbReference>
<sequence length="112" mass="13207">MKGVMRYGNRGKLSSRYIRLSEILHMVREVRNKLEFPMIFLDIHLVFHVSMLCRYVPDEPHVLQYDAVELNDRLTFVEETVVILPIDVWRLRSSASLIVKVPWRNPVVDKAT</sequence>